<keyword evidence="2" id="KW-1185">Reference proteome</keyword>
<evidence type="ECO:0000313" key="2">
    <source>
        <dbReference type="Proteomes" id="UP000266016"/>
    </source>
</evidence>
<organism evidence="1 2">
    <name type="scientific">Peribacillus asahii</name>
    <dbReference type="NCBI Taxonomy" id="228899"/>
    <lineage>
        <taxon>Bacteria</taxon>
        <taxon>Bacillati</taxon>
        <taxon>Bacillota</taxon>
        <taxon>Bacilli</taxon>
        <taxon>Bacillales</taxon>
        <taxon>Bacillaceae</taxon>
        <taxon>Peribacillus</taxon>
    </lineage>
</organism>
<dbReference type="EMBL" id="QWVS01000002">
    <property type="protein sequence ID" value="RID89317.1"/>
    <property type="molecule type" value="Genomic_DNA"/>
</dbReference>
<protein>
    <submittedName>
        <fullName evidence="1">Uncharacterized protein</fullName>
    </submittedName>
</protein>
<evidence type="ECO:0000313" key="1">
    <source>
        <dbReference type="EMBL" id="RID89317.1"/>
    </source>
</evidence>
<reference evidence="1 2" key="1">
    <citation type="submission" date="2018-08" db="EMBL/GenBank/DDBJ databases">
        <title>Bacillus jemisoniae sp. nov., Bacillus chryseoplanitiae sp. nov., Bacillus resnikiae sp. nov., and Bacillus frankliniae sp. nov., isolated from Viking spacecraft and associated surfaces.</title>
        <authorList>
            <person name="Seuylemezian A."/>
            <person name="Vaishampayan P."/>
        </authorList>
    </citation>
    <scope>NUCLEOTIDE SEQUENCE [LARGE SCALE GENOMIC DNA]</scope>
    <source>
        <strain evidence="1 2">MA001</strain>
    </source>
</reference>
<proteinExistence type="predicted"/>
<accession>A0A398BIA3</accession>
<dbReference type="AlphaFoldDB" id="A0A398BIA3"/>
<name>A0A398BIA3_9BACI</name>
<gene>
    <name evidence="1" type="ORF">D1953_01775</name>
</gene>
<comment type="caution">
    <text evidence="1">The sequence shown here is derived from an EMBL/GenBank/DDBJ whole genome shotgun (WGS) entry which is preliminary data.</text>
</comment>
<dbReference type="Proteomes" id="UP000266016">
    <property type="component" value="Unassembled WGS sequence"/>
</dbReference>
<sequence length="73" mass="8450">MRLPFGCKASPPSHVLNLPYEPSGKPDVYPTLKDLKAQLSANVKEKAEQRWYHGSKIFRPLWMRDLFLFGFVT</sequence>